<protein>
    <recommendedName>
        <fullName evidence="4">DUF560 domain-containing protein</fullName>
    </recommendedName>
</protein>
<evidence type="ECO:0008006" key="4">
    <source>
        <dbReference type="Google" id="ProtNLM"/>
    </source>
</evidence>
<evidence type="ECO:0000313" key="3">
    <source>
        <dbReference type="Proteomes" id="UP000016566"/>
    </source>
</evidence>
<dbReference type="EMBL" id="BATB01000001">
    <property type="protein sequence ID" value="GAD54025.1"/>
    <property type="molecule type" value="Genomic_DNA"/>
</dbReference>
<dbReference type="Proteomes" id="UP000016566">
    <property type="component" value="Unassembled WGS sequence"/>
</dbReference>
<reference evidence="2" key="1">
    <citation type="journal article" date="2013" name="Genome Announc.">
        <title>Draft Genome Sequence of Loktanella cinnabarina LL-001T, Isolated from Deep-Sea Floor Sediment.</title>
        <authorList>
            <person name="Nishi S."/>
            <person name="Tsubouchi T."/>
            <person name="Takaki Y."/>
            <person name="Koyanagi R."/>
            <person name="Satoh N."/>
            <person name="Maruyama T."/>
            <person name="Hatada Y."/>
        </authorList>
    </citation>
    <scope>NUCLEOTIDE SEQUENCE [LARGE SCALE GENOMIC DNA]</scope>
    <source>
        <strain evidence="2">LL-001</strain>
    </source>
</reference>
<organism evidence="2 3">
    <name type="scientific">Limimaricola cinnabarinus LL-001</name>
    <dbReference type="NCBI Taxonomy" id="1337093"/>
    <lineage>
        <taxon>Bacteria</taxon>
        <taxon>Pseudomonadati</taxon>
        <taxon>Pseudomonadota</taxon>
        <taxon>Alphaproteobacteria</taxon>
        <taxon>Rhodobacterales</taxon>
        <taxon>Paracoccaceae</taxon>
        <taxon>Limimaricola</taxon>
    </lineage>
</organism>
<gene>
    <name evidence="2" type="ORF">MBELCI_0077</name>
</gene>
<evidence type="ECO:0000256" key="1">
    <source>
        <dbReference type="SAM" id="SignalP"/>
    </source>
</evidence>
<keyword evidence="1" id="KW-0732">Signal</keyword>
<name>U2YY86_9RHOB</name>
<feature type="chain" id="PRO_5004637992" description="DUF560 domain-containing protein" evidence="1">
    <location>
        <begin position="23"/>
        <end position="449"/>
    </location>
</feature>
<dbReference type="eggNOG" id="COG0457">
    <property type="taxonomic scope" value="Bacteria"/>
</dbReference>
<dbReference type="OrthoDB" id="7684399at2"/>
<keyword evidence="3" id="KW-1185">Reference proteome</keyword>
<dbReference type="STRING" id="1337093.MBELCI_0077"/>
<evidence type="ECO:0000313" key="2">
    <source>
        <dbReference type="EMBL" id="GAD54025.1"/>
    </source>
</evidence>
<dbReference type="InterPro" id="IPR011990">
    <property type="entry name" value="TPR-like_helical_dom_sf"/>
</dbReference>
<dbReference type="RefSeq" id="WP_021692134.1">
    <property type="nucleotide sequence ID" value="NZ_BATB01000001.1"/>
</dbReference>
<feature type="signal peptide" evidence="1">
    <location>
        <begin position="1"/>
        <end position="22"/>
    </location>
</feature>
<dbReference type="SUPFAM" id="SSF48452">
    <property type="entry name" value="TPR-like"/>
    <property type="match status" value="1"/>
</dbReference>
<comment type="caution">
    <text evidence="2">The sequence shown here is derived from an EMBL/GenBank/DDBJ whole genome shotgun (WGS) entry which is preliminary data.</text>
</comment>
<dbReference type="AlphaFoldDB" id="U2YY86"/>
<accession>U2YY86</accession>
<proteinExistence type="predicted"/>
<sequence>MRLRTLAATAVLALGLTGPATAQTTLDAAGLRALAVSEMARGNLAQAETMARALLAHDPRDATALTLAAEGAVARGDWARAQELARRAHARIEGPARFRMARIVAFALAKQGRFTRAQFWLRRAEPDAPDLRAAAGLARDYRMVASRNPLSFRLGLNVAPSSNVNGGSRARTLTLPGLPFEFELSGDARALSGLAVTGSVELGYDLPPLPTGPVRLDFRAMGRTYRLSDSARAQAPEARGRDFAQAVLGFGANHRLLRSGAPPIDLSAELARTWYGGEPYLDTLRLGASRGVALDAGRRLELSLGLERVERRDITADWWMPSVGAVLRQRVGDDRLDLTARLRDLRSDRPDTGHESVALGADYRFGRSFGPARLGLGIEGEWRDYDASRYTTGGRDDRSLRLDARIGLPDLGRYGFYPEVGLSAERVWSQVDLFDEETLTLDLGLRSAF</sequence>
<dbReference type="Gene3D" id="1.25.40.10">
    <property type="entry name" value="Tetratricopeptide repeat domain"/>
    <property type="match status" value="1"/>
</dbReference>